<protein>
    <submittedName>
        <fullName evidence="3">LLM class flavin-dependent oxidoreductase</fullName>
    </submittedName>
</protein>
<dbReference type="PANTHER" id="PTHR43244:SF1">
    <property type="entry name" value="5,10-METHYLENETETRAHYDROMETHANOPTERIN REDUCTASE"/>
    <property type="match status" value="1"/>
</dbReference>
<keyword evidence="4" id="KW-1185">Reference proteome</keyword>
<comment type="caution">
    <text evidence="3">The sequence shown here is derived from an EMBL/GenBank/DDBJ whole genome shotgun (WGS) entry which is preliminary data.</text>
</comment>
<gene>
    <name evidence="3" type="ORF">ACFO8L_13340</name>
</gene>
<proteinExistence type="predicted"/>
<dbReference type="EMBL" id="JBHSFN010000007">
    <property type="protein sequence ID" value="MFC4587070.1"/>
    <property type="molecule type" value="Genomic_DNA"/>
</dbReference>
<evidence type="ECO:0000313" key="3">
    <source>
        <dbReference type="EMBL" id="MFC4587070.1"/>
    </source>
</evidence>
<sequence>MPGDGGRRAVEVGVMLPASGAAGSGRYDVVAAARLAERLGFDSVWTVDHLAFHSGILEPVTVLAAASAVTGRVALGFGVLLAAMRHPAWTAKQIASLQVLSGDRVVLGVGVGGENPGEWAAAGVPMTQRGRRTDAFLDAMPALVTGRPVRLPEPWDAEVPALAPTGAVPPAWVGGRSAAAIERAAARADGWLGLWVDAGRFADRRAALSARARELGRPCPRAGVTVLVHVDDRNPDLARAECARFLRAQYGGPVDRLLPYAVAGTAAEVAAGLGALVAAGADQLVLLPGAADYPAQYHRLAALRHELPDRPQSVETRS</sequence>
<dbReference type="Gene3D" id="3.20.20.30">
    <property type="entry name" value="Luciferase-like domain"/>
    <property type="match status" value="1"/>
</dbReference>
<organism evidence="3 4">
    <name type="scientific">Sphaerisporangium corydalis</name>
    <dbReference type="NCBI Taxonomy" id="1441875"/>
    <lineage>
        <taxon>Bacteria</taxon>
        <taxon>Bacillati</taxon>
        <taxon>Actinomycetota</taxon>
        <taxon>Actinomycetes</taxon>
        <taxon>Streptosporangiales</taxon>
        <taxon>Streptosporangiaceae</taxon>
        <taxon>Sphaerisporangium</taxon>
    </lineage>
</organism>
<reference evidence="4" key="1">
    <citation type="journal article" date="2019" name="Int. J. Syst. Evol. Microbiol.">
        <title>The Global Catalogue of Microorganisms (GCM) 10K type strain sequencing project: providing services to taxonomists for standard genome sequencing and annotation.</title>
        <authorList>
            <consortium name="The Broad Institute Genomics Platform"/>
            <consortium name="The Broad Institute Genome Sequencing Center for Infectious Disease"/>
            <person name="Wu L."/>
            <person name="Ma J."/>
        </authorList>
    </citation>
    <scope>NUCLEOTIDE SEQUENCE [LARGE SCALE GENOMIC DNA]</scope>
    <source>
        <strain evidence="4">CCUG 49560</strain>
    </source>
</reference>
<evidence type="ECO:0000259" key="2">
    <source>
        <dbReference type="Pfam" id="PF00296"/>
    </source>
</evidence>
<dbReference type="InterPro" id="IPR011251">
    <property type="entry name" value="Luciferase-like_dom"/>
</dbReference>
<evidence type="ECO:0000256" key="1">
    <source>
        <dbReference type="ARBA" id="ARBA00023002"/>
    </source>
</evidence>
<dbReference type="Pfam" id="PF00296">
    <property type="entry name" value="Bac_luciferase"/>
    <property type="match status" value="1"/>
</dbReference>
<accession>A0ABV9EC08</accession>
<dbReference type="Proteomes" id="UP001595891">
    <property type="component" value="Unassembled WGS sequence"/>
</dbReference>
<name>A0ABV9EC08_9ACTN</name>
<dbReference type="PANTHER" id="PTHR43244">
    <property type="match status" value="1"/>
</dbReference>
<feature type="domain" description="Luciferase-like" evidence="2">
    <location>
        <begin position="17"/>
        <end position="248"/>
    </location>
</feature>
<dbReference type="InterPro" id="IPR036661">
    <property type="entry name" value="Luciferase-like_sf"/>
</dbReference>
<dbReference type="InterPro" id="IPR050564">
    <property type="entry name" value="F420-G6PD/mer"/>
</dbReference>
<keyword evidence="1" id="KW-0560">Oxidoreductase</keyword>
<dbReference type="RefSeq" id="WP_262846721.1">
    <property type="nucleotide sequence ID" value="NZ_JANZYP010000051.1"/>
</dbReference>
<evidence type="ECO:0000313" key="4">
    <source>
        <dbReference type="Proteomes" id="UP001595891"/>
    </source>
</evidence>
<dbReference type="SUPFAM" id="SSF51679">
    <property type="entry name" value="Bacterial luciferase-like"/>
    <property type="match status" value="1"/>
</dbReference>